<keyword evidence="2" id="KW-1185">Reference proteome</keyword>
<protein>
    <submittedName>
        <fullName evidence="1">Uncharacterized protein</fullName>
    </submittedName>
</protein>
<organism evidence="1 2">
    <name type="scientific">Portunus trituberculatus</name>
    <name type="common">Swimming crab</name>
    <name type="synonym">Neptunus trituberculatus</name>
    <dbReference type="NCBI Taxonomy" id="210409"/>
    <lineage>
        <taxon>Eukaryota</taxon>
        <taxon>Metazoa</taxon>
        <taxon>Ecdysozoa</taxon>
        <taxon>Arthropoda</taxon>
        <taxon>Crustacea</taxon>
        <taxon>Multicrustacea</taxon>
        <taxon>Malacostraca</taxon>
        <taxon>Eumalacostraca</taxon>
        <taxon>Eucarida</taxon>
        <taxon>Decapoda</taxon>
        <taxon>Pleocyemata</taxon>
        <taxon>Brachyura</taxon>
        <taxon>Eubrachyura</taxon>
        <taxon>Portunoidea</taxon>
        <taxon>Portunidae</taxon>
        <taxon>Portuninae</taxon>
        <taxon>Portunus</taxon>
    </lineage>
</organism>
<accession>A0A5B7J6J2</accession>
<comment type="caution">
    <text evidence="1">The sequence shown here is derived from an EMBL/GenBank/DDBJ whole genome shotgun (WGS) entry which is preliminary data.</text>
</comment>
<reference evidence="1 2" key="1">
    <citation type="submission" date="2019-05" db="EMBL/GenBank/DDBJ databases">
        <title>Another draft genome of Portunus trituberculatus and its Hox gene families provides insights of decapod evolution.</title>
        <authorList>
            <person name="Jeong J.-H."/>
            <person name="Song I."/>
            <person name="Kim S."/>
            <person name="Choi T."/>
            <person name="Kim D."/>
            <person name="Ryu S."/>
            <person name="Kim W."/>
        </authorList>
    </citation>
    <scope>NUCLEOTIDE SEQUENCE [LARGE SCALE GENOMIC DNA]</scope>
    <source>
        <tissue evidence="1">Muscle</tissue>
    </source>
</reference>
<gene>
    <name evidence="1" type="ORF">E2C01_086882</name>
</gene>
<sequence>MMMSSENNNSWSWLDLGSNPEARRFEINTTLEEIKMTTKTTSTCVKTKVSLETSDNVHT</sequence>
<dbReference type="EMBL" id="VSRR010089100">
    <property type="protein sequence ID" value="MPC91822.1"/>
    <property type="molecule type" value="Genomic_DNA"/>
</dbReference>
<dbReference type="Proteomes" id="UP000324222">
    <property type="component" value="Unassembled WGS sequence"/>
</dbReference>
<dbReference type="AlphaFoldDB" id="A0A5B7J6J2"/>
<name>A0A5B7J6J2_PORTR</name>
<proteinExistence type="predicted"/>
<evidence type="ECO:0000313" key="1">
    <source>
        <dbReference type="EMBL" id="MPC91822.1"/>
    </source>
</evidence>
<evidence type="ECO:0000313" key="2">
    <source>
        <dbReference type="Proteomes" id="UP000324222"/>
    </source>
</evidence>